<keyword evidence="1" id="KW-0378">Hydrolase</keyword>
<organism evidence="6">
    <name type="scientific">Tanacetum cinerariifolium</name>
    <name type="common">Dalmatian daisy</name>
    <name type="synonym">Chrysanthemum cinerariifolium</name>
    <dbReference type="NCBI Taxonomy" id="118510"/>
    <lineage>
        <taxon>Eukaryota</taxon>
        <taxon>Viridiplantae</taxon>
        <taxon>Streptophyta</taxon>
        <taxon>Embryophyta</taxon>
        <taxon>Tracheophyta</taxon>
        <taxon>Spermatophyta</taxon>
        <taxon>Magnoliopsida</taxon>
        <taxon>eudicotyledons</taxon>
        <taxon>Gunneridae</taxon>
        <taxon>Pentapetalae</taxon>
        <taxon>asterids</taxon>
        <taxon>campanulids</taxon>
        <taxon>Asterales</taxon>
        <taxon>Asteraceae</taxon>
        <taxon>Asteroideae</taxon>
        <taxon>Anthemideae</taxon>
        <taxon>Anthemidinae</taxon>
        <taxon>Tanacetum</taxon>
    </lineage>
</organism>
<dbReference type="SUPFAM" id="SSF56672">
    <property type="entry name" value="DNA/RNA polymerases"/>
    <property type="match status" value="1"/>
</dbReference>
<feature type="domain" description="GAG-pre-integrase" evidence="4">
    <location>
        <begin position="608"/>
        <end position="680"/>
    </location>
</feature>
<dbReference type="InterPro" id="IPR043502">
    <property type="entry name" value="DNA/RNA_pol_sf"/>
</dbReference>
<dbReference type="InterPro" id="IPR013103">
    <property type="entry name" value="RVT_2"/>
</dbReference>
<feature type="compositionally biased region" description="Polar residues" evidence="2">
    <location>
        <begin position="14"/>
        <end position="26"/>
    </location>
</feature>
<reference evidence="6" key="1">
    <citation type="journal article" date="2019" name="Sci. Rep.">
        <title>Draft genome of Tanacetum cinerariifolium, the natural source of mosquito coil.</title>
        <authorList>
            <person name="Yamashiro T."/>
            <person name="Shiraishi A."/>
            <person name="Satake H."/>
            <person name="Nakayama K."/>
        </authorList>
    </citation>
    <scope>NUCLEOTIDE SEQUENCE</scope>
</reference>
<evidence type="ECO:0000256" key="2">
    <source>
        <dbReference type="SAM" id="MobiDB-lite"/>
    </source>
</evidence>
<dbReference type="Pfam" id="PF22936">
    <property type="entry name" value="Pol_BBD"/>
    <property type="match status" value="1"/>
</dbReference>
<sequence length="1312" mass="149316">MEGDDNNGDRLKSCNYTPPVSPQTQQIPHTVSSIKLHILKKQEYDIWVMKMKHYLYHTDYPIWQVIQNVNGSVSVTTNTHEMIKVLPLKTAEEVVARERERKARTTLLMALPEDHLARFHLMADAKEMFLTLLGQLEIHGAGVSNEDANQKFLRSLPFSWSQVALIMRTKPGLDTLSFNDLYNNRRVFERDVKATTASSTNTQNMVFVSGENTSSTNHVAMISMRIKSFTIGLEESCSLILRIQLVLIRPKWNASIAIKWGILLDTTELKGTEEMLGHVEEDAKNYAMMGYSSNNSGSDNEVQSCSQACAESYARLKKLYDDQRDKLGDASVEITAYTLSLKKVKAQLLCHQQNQLAYEQKIRLLNTQMSANDKFELGYRDYRFGSILSYENKVLQSVFMNKAGDLENTSVNDRYANGFHAVSSPMIGNYMPSGPDVEIDYSKFTYGLKQALADDSNSKASDYASCESDFRVEPFASMPKPVENKSKVDDPHKALKDKGIVDSGCSRHMTENKAHLANYQEFKGGSIAFGGSSGRITDKGKIKTGMLDFKDVCYVEELKDYNLFSVSQICDKKNKVLFTDTDCLVLSPDFKLPDENQVLLKIPRQHNMYSFNLKNIDPFGDLACLLAKASIDEFNKWHRRLGHVNFKNLNKLVKGNLVRGLPSKIFENDHTCVACQIGKQHKASCKVKTENKPNVAGKGHAWMFDLDYLTNSMNYEPVSIENQTNKSAGPKETNNSVGTQANDDQSANSKDIDLDEEYFVLPIWSVYSTTVKSSGDKLEKNSSFKTCEKPFSQVEQVFLEELEKLKSINLLNTASTPLSTAGLSRAFNDGALSYPDPFKIATQDDPSMPYLKDIYVSPSEVILTDSSYDDKGVVTEFNKLEATMNVSLTPTTRIYTIHPKTQILGDPNLAVQTRSKVNKNSKAHALISQALKDESWVDAMQDELLQFQFQKVWLLVDLPFGKKAIWTKWVYRNKKDEKGVVIRNKVRLVTQGHRQEEGINYDEVFASMARIEAIRIFLAFVSYIGFIVYQMDVKSIFLYGTIDEEVYVTQPLGFVDPKCPNKVFKVTKALYGLHQAPRAWYANLSNFFENSRYRRGAIDKTLFIKKEKKDIMLVQVYVDDIIFGSTKKSWCDEFEELMKNRFQMSSMGELTFFLRLQVKQKEYGIFISWDKYFAEILKKFHFLNVKTASNPIETQKPLVKDEEVADVDVHLYRSMIGSLIYLTAFKPDIMFAVYACSRFQVTSKTSHLHAVKRIFRYLKGQPELGLWYPKVSSFDLEAYSDSNYSGANLDKKSTTRGCQFLGRRLILWQCKK</sequence>
<feature type="region of interest" description="Disordered" evidence="2">
    <location>
        <begin position="1"/>
        <end position="26"/>
    </location>
</feature>
<evidence type="ECO:0000259" key="4">
    <source>
        <dbReference type="Pfam" id="PF13976"/>
    </source>
</evidence>
<proteinExistence type="predicted"/>
<name>A0A6L2LQL0_TANCI</name>
<dbReference type="Pfam" id="PF07727">
    <property type="entry name" value="RVT_2"/>
    <property type="match status" value="1"/>
</dbReference>
<dbReference type="PANTHER" id="PTHR11439">
    <property type="entry name" value="GAG-POL-RELATED RETROTRANSPOSON"/>
    <property type="match status" value="1"/>
</dbReference>
<dbReference type="EMBL" id="BKCJ010004841">
    <property type="protein sequence ID" value="GEU63409.1"/>
    <property type="molecule type" value="Genomic_DNA"/>
</dbReference>
<dbReference type="GO" id="GO:0004190">
    <property type="term" value="F:aspartic-type endopeptidase activity"/>
    <property type="evidence" value="ECO:0007669"/>
    <property type="project" value="UniProtKB-KW"/>
</dbReference>
<gene>
    <name evidence="6" type="ORF">Tci_035387</name>
</gene>
<evidence type="ECO:0000256" key="1">
    <source>
        <dbReference type="ARBA" id="ARBA00022750"/>
    </source>
</evidence>
<keyword evidence="1" id="KW-0064">Aspartyl protease</keyword>
<dbReference type="Pfam" id="PF13976">
    <property type="entry name" value="gag_pre-integrs"/>
    <property type="match status" value="1"/>
</dbReference>
<dbReference type="InterPro" id="IPR054722">
    <property type="entry name" value="PolX-like_BBD"/>
</dbReference>
<dbReference type="InterPro" id="IPR025724">
    <property type="entry name" value="GAG-pre-integrase_dom"/>
</dbReference>
<protein>
    <submittedName>
        <fullName evidence="6">Putative ribonuclease H-like domain-containing protein</fullName>
    </submittedName>
</protein>
<evidence type="ECO:0000259" key="5">
    <source>
        <dbReference type="Pfam" id="PF22936"/>
    </source>
</evidence>
<comment type="caution">
    <text evidence="6">The sequence shown here is derived from an EMBL/GenBank/DDBJ whole genome shotgun (WGS) entry which is preliminary data.</text>
</comment>
<feature type="region of interest" description="Disordered" evidence="2">
    <location>
        <begin position="721"/>
        <end position="748"/>
    </location>
</feature>
<feature type="domain" description="Reverse transcriptase Ty1/copia-type" evidence="3">
    <location>
        <begin position="951"/>
        <end position="1193"/>
    </location>
</feature>
<dbReference type="PANTHER" id="PTHR11439:SF495">
    <property type="entry name" value="REVERSE TRANSCRIPTASE, RNA-DEPENDENT DNA POLYMERASE-RELATED"/>
    <property type="match status" value="1"/>
</dbReference>
<feature type="domain" description="Retrovirus-related Pol polyprotein from transposon TNT 1-94-like beta-barrel" evidence="5">
    <location>
        <begin position="500"/>
        <end position="572"/>
    </location>
</feature>
<keyword evidence="1" id="KW-0645">Protease</keyword>
<evidence type="ECO:0000313" key="6">
    <source>
        <dbReference type="EMBL" id="GEU63409.1"/>
    </source>
</evidence>
<accession>A0A6L2LQL0</accession>
<evidence type="ECO:0000259" key="3">
    <source>
        <dbReference type="Pfam" id="PF07727"/>
    </source>
</evidence>